<dbReference type="Proteomes" id="UP000195412">
    <property type="component" value="Chromosome I"/>
</dbReference>
<dbReference type="InterPro" id="IPR000073">
    <property type="entry name" value="AB_hydrolase_1"/>
</dbReference>
<evidence type="ECO:0000313" key="5">
    <source>
        <dbReference type="Proteomes" id="UP000195412"/>
    </source>
</evidence>
<accession>A0A1Y6JWD9</accession>
<evidence type="ECO:0000259" key="3">
    <source>
        <dbReference type="Pfam" id="PF00561"/>
    </source>
</evidence>
<evidence type="ECO:0000256" key="2">
    <source>
        <dbReference type="SAM" id="MobiDB-lite"/>
    </source>
</evidence>
<protein>
    <submittedName>
        <fullName evidence="4">Epoxide hydrolase</fullName>
        <ecNumber evidence="4">3.3.2.9</ecNumber>
    </submittedName>
</protein>
<dbReference type="RefSeq" id="WP_087741981.1">
    <property type="nucleotide sequence ID" value="NZ_LT854705.1"/>
</dbReference>
<dbReference type="PRINTS" id="PR00412">
    <property type="entry name" value="EPOXHYDRLASE"/>
</dbReference>
<evidence type="ECO:0000256" key="1">
    <source>
        <dbReference type="ARBA" id="ARBA00022801"/>
    </source>
</evidence>
<keyword evidence="1 4" id="KW-0378">Hydrolase</keyword>
<dbReference type="AlphaFoldDB" id="A0A1Y6JWD9"/>
<dbReference type="InterPro" id="IPR000639">
    <property type="entry name" value="Epox_hydrolase-like"/>
</dbReference>
<reference evidence="5" key="1">
    <citation type="submission" date="2017-05" db="EMBL/GenBank/DDBJ databases">
        <authorList>
            <person name="Papadimitriou K."/>
        </authorList>
    </citation>
    <scope>NUCLEOTIDE SEQUENCE [LARGE SCALE GENOMIC DNA]</scope>
    <source>
        <strain evidence="5">ACA-DC 3411</strain>
    </source>
</reference>
<dbReference type="KEGG" id="lzy:LZ3411_1206"/>
<dbReference type="SUPFAM" id="SSF53474">
    <property type="entry name" value="alpha/beta-Hydrolases"/>
    <property type="match status" value="1"/>
</dbReference>
<evidence type="ECO:0000313" key="4">
    <source>
        <dbReference type="EMBL" id="SMS14256.1"/>
    </source>
</evidence>
<feature type="domain" description="AB hydrolase-1" evidence="3">
    <location>
        <begin position="32"/>
        <end position="177"/>
    </location>
</feature>
<feature type="region of interest" description="Disordered" evidence="2">
    <location>
        <begin position="238"/>
        <end position="295"/>
    </location>
</feature>
<dbReference type="Pfam" id="PF00561">
    <property type="entry name" value="Abhydrolase_1"/>
    <property type="match status" value="1"/>
</dbReference>
<dbReference type="GO" id="GO:0033961">
    <property type="term" value="F:cis-stilbene-oxide hydrolase activity"/>
    <property type="evidence" value="ECO:0007669"/>
    <property type="project" value="UniProtKB-EC"/>
</dbReference>
<dbReference type="InterPro" id="IPR029058">
    <property type="entry name" value="AB_hydrolase_fold"/>
</dbReference>
<gene>
    <name evidence="4" type="ORF">LZ3411_1206</name>
</gene>
<dbReference type="Gene3D" id="3.40.50.1820">
    <property type="entry name" value="alpha/beta hydrolase"/>
    <property type="match status" value="1"/>
</dbReference>
<proteinExistence type="predicted"/>
<dbReference type="PANTHER" id="PTHR43329">
    <property type="entry name" value="EPOXIDE HYDROLASE"/>
    <property type="match status" value="1"/>
</dbReference>
<dbReference type="EC" id="3.3.2.9" evidence="4"/>
<dbReference type="EMBL" id="LT854705">
    <property type="protein sequence ID" value="SMS14256.1"/>
    <property type="molecule type" value="Genomic_DNA"/>
</dbReference>
<organism evidence="4 5">
    <name type="scientific">Levilactobacillus zymae</name>
    <dbReference type="NCBI Taxonomy" id="267363"/>
    <lineage>
        <taxon>Bacteria</taxon>
        <taxon>Bacillati</taxon>
        <taxon>Bacillota</taxon>
        <taxon>Bacilli</taxon>
        <taxon>Lactobacillales</taxon>
        <taxon>Lactobacillaceae</taxon>
        <taxon>Levilactobacillus</taxon>
    </lineage>
</organism>
<feature type="compositionally biased region" description="Basic residues" evidence="2">
    <location>
        <begin position="285"/>
        <end position="295"/>
    </location>
</feature>
<name>A0A1Y6JWD9_9LACO</name>
<sequence>MSLVTPLGQRLTYTHDGLTLPVYRHGPVTGEAVLLLHGFPETVASWNAVFRRLTAAGYQTWVPVMRGYAATATPAGRQAYTTAHLVGDLTALIAYFHLTRVHVVGHDWGGFLAWKLAQLFPAKLRSLTILATPHPLALVWAYRHSTQLLNSAYIGAFQVPRVGDWLAYRLLPHQLRSSGLSAPATAALLAAFPSAASLRGPVNWYRGMLVPHQPPVPDPLIHVPTTYVWGRHDRSVLRRGGGPENRRFRDGRLPVRGPEQRPLVAGGTPGGDQCGHFTTPATSLKSKRVPLTAKH</sequence>
<feature type="compositionally biased region" description="Basic and acidic residues" evidence="2">
    <location>
        <begin position="244"/>
        <end position="253"/>
    </location>
</feature>